<feature type="compositionally biased region" description="Polar residues" evidence="2">
    <location>
        <begin position="141"/>
        <end position="151"/>
    </location>
</feature>
<dbReference type="VEuPathDB" id="VectorBase:PPAPM1_004345"/>
<sequence>MANLKTENLTERMERIRLKNEEIEKKHREAMEDRLAAVKNNAMVAIKPPSDDDWPRKHKYDTLDFTYDATEPQNVDKMRPGQVTQALRPGKEHKKFADGQGPPPDPVYNFLADAERDGTPQQTTPPRSGNQDGAGKGAAWKQSSGYRNRNGTAGGSFRQNRGKPREQRYPFERQKSSGDAKWKGSPQQRPTNAPPKASPNAAGELVTEKRGNITISVSQDGEIKSVKCK</sequence>
<keyword evidence="4" id="KW-1185">Reference proteome</keyword>
<name>A0A1B0D178_PHLPP</name>
<feature type="region of interest" description="Disordered" evidence="2">
    <location>
        <begin position="68"/>
        <end position="229"/>
    </location>
</feature>
<dbReference type="VEuPathDB" id="VectorBase:PPAI001101"/>
<dbReference type="Proteomes" id="UP000092462">
    <property type="component" value="Unassembled WGS sequence"/>
</dbReference>
<proteinExistence type="predicted"/>
<evidence type="ECO:0000313" key="4">
    <source>
        <dbReference type="Proteomes" id="UP000092462"/>
    </source>
</evidence>
<accession>A0A1B0D178</accession>
<feature type="compositionally biased region" description="Basic and acidic residues" evidence="2">
    <location>
        <begin position="163"/>
        <end position="182"/>
    </location>
</feature>
<evidence type="ECO:0000256" key="1">
    <source>
        <dbReference type="SAM" id="Coils"/>
    </source>
</evidence>
<protein>
    <submittedName>
        <fullName evidence="3">Uncharacterized protein</fullName>
    </submittedName>
</protein>
<feature type="compositionally biased region" description="Polar residues" evidence="2">
    <location>
        <begin position="119"/>
        <end position="131"/>
    </location>
</feature>
<dbReference type="EMBL" id="AJVK01002436">
    <property type="status" value="NOT_ANNOTATED_CDS"/>
    <property type="molecule type" value="Genomic_DNA"/>
</dbReference>
<feature type="coiled-coil region" evidence="1">
    <location>
        <begin position="6"/>
        <end position="33"/>
    </location>
</feature>
<evidence type="ECO:0000256" key="2">
    <source>
        <dbReference type="SAM" id="MobiDB-lite"/>
    </source>
</evidence>
<dbReference type="EnsemblMetazoa" id="PPAI001101-RA">
    <property type="protein sequence ID" value="PPAI001101-PA"/>
    <property type="gene ID" value="PPAI001101"/>
</dbReference>
<dbReference type="AlphaFoldDB" id="A0A1B0D178"/>
<dbReference type="EMBL" id="AJVK01002437">
    <property type="status" value="NOT_ANNOTATED_CDS"/>
    <property type="molecule type" value="Genomic_DNA"/>
</dbReference>
<organism evidence="3 4">
    <name type="scientific">Phlebotomus papatasi</name>
    <name type="common">Sandfly</name>
    <dbReference type="NCBI Taxonomy" id="29031"/>
    <lineage>
        <taxon>Eukaryota</taxon>
        <taxon>Metazoa</taxon>
        <taxon>Ecdysozoa</taxon>
        <taxon>Arthropoda</taxon>
        <taxon>Hexapoda</taxon>
        <taxon>Insecta</taxon>
        <taxon>Pterygota</taxon>
        <taxon>Neoptera</taxon>
        <taxon>Endopterygota</taxon>
        <taxon>Diptera</taxon>
        <taxon>Nematocera</taxon>
        <taxon>Psychodoidea</taxon>
        <taxon>Psychodidae</taxon>
        <taxon>Phlebotomus</taxon>
        <taxon>Phlebotomus</taxon>
    </lineage>
</organism>
<evidence type="ECO:0000313" key="3">
    <source>
        <dbReference type="EnsemblMetazoa" id="PPAI001101-PA"/>
    </source>
</evidence>
<reference evidence="3" key="1">
    <citation type="submission" date="2022-08" db="UniProtKB">
        <authorList>
            <consortium name="EnsemblMetazoa"/>
        </authorList>
    </citation>
    <scope>IDENTIFICATION</scope>
    <source>
        <strain evidence="3">Israel</strain>
    </source>
</reference>
<keyword evidence="1" id="KW-0175">Coiled coil</keyword>